<dbReference type="PANTHER" id="PTHR34502:SF6">
    <property type="entry name" value="DUF6594 DOMAIN-CONTAINING PROTEIN"/>
    <property type="match status" value="1"/>
</dbReference>
<dbReference type="Proteomes" id="UP000237481">
    <property type="component" value="Unassembled WGS sequence"/>
</dbReference>
<feature type="region of interest" description="Disordered" evidence="1">
    <location>
        <begin position="222"/>
        <end position="244"/>
    </location>
</feature>
<organism evidence="4 5">
    <name type="scientific">Tolypocladium paradoxum</name>
    <dbReference type="NCBI Taxonomy" id="94208"/>
    <lineage>
        <taxon>Eukaryota</taxon>
        <taxon>Fungi</taxon>
        <taxon>Dikarya</taxon>
        <taxon>Ascomycota</taxon>
        <taxon>Pezizomycotina</taxon>
        <taxon>Sordariomycetes</taxon>
        <taxon>Hypocreomycetidae</taxon>
        <taxon>Hypocreales</taxon>
        <taxon>Ophiocordycipitaceae</taxon>
        <taxon>Tolypocladium</taxon>
    </lineage>
</organism>
<dbReference type="EMBL" id="PKSG01000289">
    <property type="protein sequence ID" value="POR36957.1"/>
    <property type="molecule type" value="Genomic_DNA"/>
</dbReference>
<name>A0A2S4L3H6_9HYPO</name>
<dbReference type="InterPro" id="IPR046529">
    <property type="entry name" value="DUF6594"/>
</dbReference>
<evidence type="ECO:0000259" key="3">
    <source>
        <dbReference type="Pfam" id="PF20237"/>
    </source>
</evidence>
<sequence length="609" mass="65141">MDSTNKSEPSRGITPADGQTGNSQQSLPEQDTRATDASTAHSAQALSSSAPPATEPRPEEGSLDESIQGDIPSATNIQVSPLPESISPLPPPEAGDIIAMAATVEDCPNEDEAHTQSTEPAHTPPSPLPHSSTTTLTKPTTPNSTRLSVKSGTTVTQTPRMTAERSETPSQRRHAEHQADIYHAPRPRRRPSALDYLVSEAPTGNQMAALETIYRNLEMGADHAQGSNSAPPPSVLSSRRGDAPPELPFDAGPHVNWIPDYSGPGEAVPMPGYQPGHAFRRMYGSPRMGPSNAPMSNMAMTHVPPQSILQPGYGADNPPMSGYQLVAAKLVGGLGGPPVTPMYRRFEALNHRLLLYMQADLADLENELLNLDMKDTVERGYGLVPASRRQERWGSSSLALQRTEILGQIGYKLCQYNKVITSFRKMQDIPAPSIDEIHNYKSYLVSRRLLVDDETKFLDAPQDLLSLAMEEPMPEGFVADEGMTPMPRLAEEVEFPASSFKAPESEADSWTSARGPSTRPSTRAQDALGATISQLGLAMFVAVFAPIVAFSVIPTFAGRIAVVLLVGASVATALMQSGVVRLLGRGTLDWILCAGIYGGAMAAVAGTLA</sequence>
<keyword evidence="5" id="KW-1185">Reference proteome</keyword>
<feature type="compositionally biased region" description="Low complexity" evidence="1">
    <location>
        <begin position="37"/>
        <end position="50"/>
    </location>
</feature>
<dbReference type="OrthoDB" id="5416037at2759"/>
<gene>
    <name evidence="4" type="ORF">TPAR_02844</name>
</gene>
<feature type="transmembrane region" description="Helical" evidence="2">
    <location>
        <begin position="527"/>
        <end position="550"/>
    </location>
</feature>
<dbReference type="AlphaFoldDB" id="A0A2S4L3H6"/>
<evidence type="ECO:0000256" key="1">
    <source>
        <dbReference type="SAM" id="MobiDB-lite"/>
    </source>
</evidence>
<comment type="caution">
    <text evidence="4">The sequence shown here is derived from an EMBL/GenBank/DDBJ whole genome shotgun (WGS) entry which is preliminary data.</text>
</comment>
<feature type="domain" description="DUF6594" evidence="3">
    <location>
        <begin position="323"/>
        <end position="598"/>
    </location>
</feature>
<protein>
    <recommendedName>
        <fullName evidence="3">DUF6594 domain-containing protein</fullName>
    </recommendedName>
</protein>
<evidence type="ECO:0000313" key="4">
    <source>
        <dbReference type="EMBL" id="POR36957.1"/>
    </source>
</evidence>
<feature type="compositionally biased region" description="Low complexity" evidence="1">
    <location>
        <begin position="129"/>
        <end position="145"/>
    </location>
</feature>
<feature type="compositionally biased region" description="Polar residues" evidence="1">
    <location>
        <begin position="17"/>
        <end position="29"/>
    </location>
</feature>
<feature type="transmembrane region" description="Helical" evidence="2">
    <location>
        <begin position="556"/>
        <end position="575"/>
    </location>
</feature>
<dbReference type="PANTHER" id="PTHR34502">
    <property type="entry name" value="DUF6594 DOMAIN-CONTAINING PROTEIN-RELATED"/>
    <property type="match status" value="1"/>
</dbReference>
<feature type="transmembrane region" description="Helical" evidence="2">
    <location>
        <begin position="587"/>
        <end position="608"/>
    </location>
</feature>
<dbReference type="STRING" id="94208.A0A2S4L3H6"/>
<keyword evidence="2" id="KW-0472">Membrane</keyword>
<keyword evidence="2" id="KW-0812">Transmembrane</keyword>
<evidence type="ECO:0000256" key="2">
    <source>
        <dbReference type="SAM" id="Phobius"/>
    </source>
</evidence>
<proteinExistence type="predicted"/>
<reference evidence="4 5" key="1">
    <citation type="submission" date="2018-01" db="EMBL/GenBank/DDBJ databases">
        <title>Harnessing the power of phylogenomics to disentangle the directionality and signatures of interkingdom host jumping in the parasitic fungal genus Tolypocladium.</title>
        <authorList>
            <person name="Quandt C.A."/>
            <person name="Patterson W."/>
            <person name="Spatafora J.W."/>
        </authorList>
    </citation>
    <scope>NUCLEOTIDE SEQUENCE [LARGE SCALE GENOMIC DNA]</scope>
    <source>
        <strain evidence="4 5">NRBC 100945</strain>
    </source>
</reference>
<evidence type="ECO:0000313" key="5">
    <source>
        <dbReference type="Proteomes" id="UP000237481"/>
    </source>
</evidence>
<dbReference type="Pfam" id="PF20237">
    <property type="entry name" value="DUF6594"/>
    <property type="match status" value="1"/>
</dbReference>
<feature type="compositionally biased region" description="Polar residues" evidence="1">
    <location>
        <begin position="508"/>
        <end position="522"/>
    </location>
</feature>
<keyword evidence="2" id="KW-1133">Transmembrane helix</keyword>
<feature type="compositionally biased region" description="Polar residues" evidence="1">
    <location>
        <begin position="146"/>
        <end position="160"/>
    </location>
</feature>
<accession>A0A2S4L3H6</accession>
<feature type="region of interest" description="Disordered" evidence="1">
    <location>
        <begin position="499"/>
        <end position="522"/>
    </location>
</feature>
<feature type="region of interest" description="Disordered" evidence="1">
    <location>
        <begin position="1"/>
        <end position="188"/>
    </location>
</feature>